<protein>
    <submittedName>
        <fullName evidence="1">Uncharacterized protein</fullName>
    </submittedName>
</protein>
<dbReference type="EMBL" id="LAZR01068083">
    <property type="protein sequence ID" value="KKK50314.1"/>
    <property type="molecule type" value="Genomic_DNA"/>
</dbReference>
<evidence type="ECO:0000313" key="1">
    <source>
        <dbReference type="EMBL" id="KKK50314.1"/>
    </source>
</evidence>
<name>A0A0F8Y862_9ZZZZ</name>
<accession>A0A0F8Y862</accession>
<proteinExistence type="predicted"/>
<organism evidence="1">
    <name type="scientific">marine sediment metagenome</name>
    <dbReference type="NCBI Taxonomy" id="412755"/>
    <lineage>
        <taxon>unclassified sequences</taxon>
        <taxon>metagenomes</taxon>
        <taxon>ecological metagenomes</taxon>
    </lineage>
</organism>
<reference evidence="1" key="1">
    <citation type="journal article" date="2015" name="Nature">
        <title>Complex archaea that bridge the gap between prokaryotes and eukaryotes.</title>
        <authorList>
            <person name="Spang A."/>
            <person name="Saw J.H."/>
            <person name="Jorgensen S.L."/>
            <person name="Zaremba-Niedzwiedzka K."/>
            <person name="Martijn J."/>
            <person name="Lind A.E."/>
            <person name="van Eijk R."/>
            <person name="Schleper C."/>
            <person name="Guy L."/>
            <person name="Ettema T.J."/>
        </authorList>
    </citation>
    <scope>NUCLEOTIDE SEQUENCE</scope>
</reference>
<sequence>MKIMNSIMLLLARIFGTHTVGVDFAKSEDKTVRVDGYIFRGKTYIAKIKEVTREDEMNENTKVHKM</sequence>
<dbReference type="AlphaFoldDB" id="A0A0F8Y862"/>
<comment type="caution">
    <text evidence="1">The sequence shown here is derived from an EMBL/GenBank/DDBJ whole genome shotgun (WGS) entry which is preliminary data.</text>
</comment>
<gene>
    <name evidence="1" type="ORF">LCGC14_3126240</name>
</gene>